<sequence length="133" mass="15670">MVRVKRGNVARKSRKKVLGIAKGYVGSHSRLFRIANQQVSRALRYSYSGRKDKKRWFRRLWITRINIASRNLGLTYSKLIYKIKSEGLGLNRKMLAHLAVLDPKIWSVLAEPATTRENWFEERERKIAQERTK</sequence>
<dbReference type="InterPro" id="IPR049946">
    <property type="entry name" value="RIBOSOMAL_L20_CS"/>
</dbReference>
<dbReference type="PROSITE" id="PS00937">
    <property type="entry name" value="RIBOSOMAL_L20"/>
    <property type="match status" value="1"/>
</dbReference>
<dbReference type="InterPro" id="IPR005813">
    <property type="entry name" value="Ribosomal_bL20"/>
</dbReference>
<comment type="subcellular location">
    <subcellularLocation>
        <location evidence="7">Plastid</location>
        <location evidence="7">Chloroplast</location>
    </subcellularLocation>
</comment>
<keyword evidence="4 7" id="KW-0689">Ribosomal protein</keyword>
<accession>A0A1D8RDJ0</accession>
<dbReference type="Gene3D" id="6.10.160.10">
    <property type="match status" value="1"/>
</dbReference>
<dbReference type="Pfam" id="PF00453">
    <property type="entry name" value="Ribosomal_L20"/>
    <property type="match status" value="1"/>
</dbReference>
<evidence type="ECO:0000256" key="4">
    <source>
        <dbReference type="ARBA" id="ARBA00022980"/>
    </source>
</evidence>
<dbReference type="PRINTS" id="PR00062">
    <property type="entry name" value="RIBOSOMALL20"/>
</dbReference>
<name>A0A1D8RDJ0_9STRA</name>
<dbReference type="GO" id="GO:0003735">
    <property type="term" value="F:structural constituent of ribosome"/>
    <property type="evidence" value="ECO:0007669"/>
    <property type="project" value="InterPro"/>
</dbReference>
<dbReference type="GO" id="GO:1990904">
    <property type="term" value="C:ribonucleoprotein complex"/>
    <property type="evidence" value="ECO:0007669"/>
    <property type="project" value="UniProtKB-KW"/>
</dbReference>
<evidence type="ECO:0000256" key="3">
    <source>
        <dbReference type="ARBA" id="ARBA00022884"/>
    </source>
</evidence>
<geneLocation type="chloroplast" evidence="10"/>
<keyword evidence="2 7" id="KW-0699">rRNA-binding</keyword>
<keyword evidence="5 7" id="KW-0687">Ribonucleoprotein</keyword>
<keyword evidence="10" id="KW-0150">Chloroplast</keyword>
<gene>
    <name evidence="7 10" type="primary">rpl20</name>
</gene>
<evidence type="ECO:0000256" key="9">
    <source>
        <dbReference type="RuleBase" id="RU004311"/>
    </source>
</evidence>
<dbReference type="InterPro" id="IPR035566">
    <property type="entry name" value="Ribosomal_protein_bL20_C"/>
</dbReference>
<dbReference type="GO" id="GO:0005840">
    <property type="term" value="C:ribosome"/>
    <property type="evidence" value="ECO:0007669"/>
    <property type="project" value="UniProtKB-KW"/>
</dbReference>
<dbReference type="CDD" id="cd07026">
    <property type="entry name" value="Ribosomal_L20"/>
    <property type="match status" value="1"/>
</dbReference>
<evidence type="ECO:0000256" key="7">
    <source>
        <dbReference type="HAMAP-Rule" id="MF_00382"/>
    </source>
</evidence>
<protein>
    <recommendedName>
        <fullName evidence="6 7">Large ribosomal subunit protein bL20c</fullName>
    </recommendedName>
</protein>
<dbReference type="AlphaFoldDB" id="A0A1D8RDJ0"/>
<dbReference type="HAMAP" id="MF_00382">
    <property type="entry name" value="Ribosomal_bL20"/>
    <property type="match status" value="1"/>
</dbReference>
<dbReference type="GO" id="GO:0006412">
    <property type="term" value="P:translation"/>
    <property type="evidence" value="ECO:0007669"/>
    <property type="project" value="InterPro"/>
</dbReference>
<dbReference type="NCBIfam" id="TIGR01032">
    <property type="entry name" value="rplT_bact"/>
    <property type="match status" value="1"/>
</dbReference>
<evidence type="ECO:0000313" key="10">
    <source>
        <dbReference type="EMBL" id="AOW70789.1"/>
    </source>
</evidence>
<dbReference type="Gene3D" id="1.10.1900.20">
    <property type="entry name" value="Ribosomal protein L20"/>
    <property type="match status" value="1"/>
</dbReference>
<dbReference type="GO" id="GO:0009507">
    <property type="term" value="C:chloroplast"/>
    <property type="evidence" value="ECO:0007669"/>
    <property type="project" value="UniProtKB-SubCell"/>
</dbReference>
<dbReference type="SUPFAM" id="SSF74731">
    <property type="entry name" value="Ribosomal protein L20"/>
    <property type="match status" value="1"/>
</dbReference>
<proteinExistence type="inferred from homology"/>
<reference evidence="10" key="1">
    <citation type="submission" date="2016-09" db="EMBL/GenBank/DDBJ databases">
        <title>The plastid genome of some eustigmatophyte algae harbours a bacteria-derived six-gene cluster for biosynthesis of a novel secondary metabolite.</title>
        <authorList>
            <person name="Yurchenko T."/>
            <person name="Sevcikova T."/>
            <person name="Strnad H."/>
            <person name="Butenko A."/>
            <person name="Elias M."/>
        </authorList>
    </citation>
    <scope>NUCLEOTIDE SEQUENCE</scope>
</reference>
<comment type="function">
    <text evidence="7 9">Binds directly to 23S ribosomal RNA and is necessary for the in vitro assembly process of the 50S ribosomal subunit. It is not involved in the protein synthesizing functions of that subunit.</text>
</comment>
<evidence type="ECO:0000256" key="2">
    <source>
        <dbReference type="ARBA" id="ARBA00022730"/>
    </source>
</evidence>
<organism evidence="10">
    <name type="scientific">Monodopsis sp. MarTras21</name>
    <dbReference type="NCBI Taxonomy" id="1745953"/>
    <lineage>
        <taxon>Eukaryota</taxon>
        <taxon>Sar</taxon>
        <taxon>Stramenopiles</taxon>
        <taxon>Ochrophyta</taxon>
        <taxon>Eustigmatophyceae</taxon>
        <taxon>Eustigmatales</taxon>
        <taxon>Monodopsidaceae</taxon>
        <taxon>Monodopsis</taxon>
    </lineage>
</organism>
<dbReference type="GO" id="GO:0019843">
    <property type="term" value="F:rRNA binding"/>
    <property type="evidence" value="ECO:0007669"/>
    <property type="project" value="UniProtKB-UniRule"/>
</dbReference>
<evidence type="ECO:0000256" key="8">
    <source>
        <dbReference type="RuleBase" id="RU000561"/>
    </source>
</evidence>
<keyword evidence="10" id="KW-0934">Plastid</keyword>
<evidence type="ECO:0000256" key="1">
    <source>
        <dbReference type="ARBA" id="ARBA00007698"/>
    </source>
</evidence>
<evidence type="ECO:0000256" key="6">
    <source>
        <dbReference type="ARBA" id="ARBA00035295"/>
    </source>
</evidence>
<comment type="similarity">
    <text evidence="1 7 8">Belongs to the bacterial ribosomal protein bL20 family.</text>
</comment>
<evidence type="ECO:0000256" key="5">
    <source>
        <dbReference type="ARBA" id="ARBA00023274"/>
    </source>
</evidence>
<dbReference type="EMBL" id="KX839260">
    <property type="protein sequence ID" value="AOW70789.1"/>
    <property type="molecule type" value="Genomic_DNA"/>
</dbReference>
<dbReference type="PANTHER" id="PTHR10986">
    <property type="entry name" value="39S RIBOSOMAL PROTEIN L20"/>
    <property type="match status" value="1"/>
</dbReference>
<keyword evidence="3 7" id="KW-0694">RNA-binding</keyword>
<dbReference type="GO" id="GO:0000027">
    <property type="term" value="P:ribosomal large subunit assembly"/>
    <property type="evidence" value="ECO:0007669"/>
    <property type="project" value="UniProtKB-UniRule"/>
</dbReference>
<dbReference type="FunFam" id="1.10.1900.20:FF:000001">
    <property type="entry name" value="50S ribosomal protein L20"/>
    <property type="match status" value="1"/>
</dbReference>